<dbReference type="AlphaFoldDB" id="A0A1I5V4D1"/>
<reference evidence="4 5" key="1">
    <citation type="submission" date="2016-10" db="EMBL/GenBank/DDBJ databases">
        <authorList>
            <person name="de Groot N.N."/>
        </authorList>
    </citation>
    <scope>NUCLEOTIDE SEQUENCE [LARGE SCALE GENOMIC DNA]</scope>
    <source>
        <strain evidence="4 5">DSM 20581</strain>
    </source>
</reference>
<dbReference type="Gene3D" id="3.60.21.10">
    <property type="match status" value="1"/>
</dbReference>
<proteinExistence type="predicted"/>
<dbReference type="PANTHER" id="PTHR31302">
    <property type="entry name" value="TRANSMEMBRANE PROTEIN WITH METALLOPHOSPHOESTERASE DOMAIN-RELATED"/>
    <property type="match status" value="1"/>
</dbReference>
<protein>
    <recommendedName>
        <fullName evidence="3">Calcineurin-like phosphoesterase domain-containing protein</fullName>
    </recommendedName>
</protein>
<dbReference type="EMBL" id="FOXW01000001">
    <property type="protein sequence ID" value="SFQ02310.1"/>
    <property type="molecule type" value="Genomic_DNA"/>
</dbReference>
<dbReference type="PANTHER" id="PTHR31302:SF31">
    <property type="entry name" value="PHOSPHODIESTERASE YAEI"/>
    <property type="match status" value="1"/>
</dbReference>
<evidence type="ECO:0000313" key="5">
    <source>
        <dbReference type="Proteomes" id="UP000199136"/>
    </source>
</evidence>
<dbReference type="GO" id="GO:0046872">
    <property type="term" value="F:metal ion binding"/>
    <property type="evidence" value="ECO:0007669"/>
    <property type="project" value="UniProtKB-KW"/>
</dbReference>
<feature type="domain" description="Calcineurin-like phosphoesterase" evidence="3">
    <location>
        <begin position="48"/>
        <end position="211"/>
    </location>
</feature>
<dbReference type="InterPro" id="IPR051158">
    <property type="entry name" value="Metallophosphoesterase_sf"/>
</dbReference>
<gene>
    <name evidence="4" type="ORF">SAMN04488506_0349</name>
</gene>
<keyword evidence="5" id="KW-1185">Reference proteome</keyword>
<dbReference type="GO" id="GO:0016020">
    <property type="term" value="C:membrane"/>
    <property type="evidence" value="ECO:0007669"/>
    <property type="project" value="GOC"/>
</dbReference>
<evidence type="ECO:0000259" key="3">
    <source>
        <dbReference type="Pfam" id="PF00149"/>
    </source>
</evidence>
<dbReference type="InterPro" id="IPR004843">
    <property type="entry name" value="Calcineurin-like_PHP"/>
</dbReference>
<dbReference type="OrthoDB" id="9780884at2"/>
<evidence type="ECO:0000256" key="1">
    <source>
        <dbReference type="ARBA" id="ARBA00022723"/>
    </source>
</evidence>
<dbReference type="STRING" id="82801.SAMN04488506_0349"/>
<keyword evidence="2" id="KW-0378">Hydrolase</keyword>
<evidence type="ECO:0000313" key="4">
    <source>
        <dbReference type="EMBL" id="SFQ02310.1"/>
    </source>
</evidence>
<dbReference type="GO" id="GO:0009245">
    <property type="term" value="P:lipid A biosynthetic process"/>
    <property type="evidence" value="ECO:0007669"/>
    <property type="project" value="TreeGrafter"/>
</dbReference>
<evidence type="ECO:0000256" key="2">
    <source>
        <dbReference type="ARBA" id="ARBA00022801"/>
    </source>
</evidence>
<dbReference type="GO" id="GO:0008758">
    <property type="term" value="F:UDP-2,3-diacylglucosamine hydrolase activity"/>
    <property type="evidence" value="ECO:0007669"/>
    <property type="project" value="TreeGrafter"/>
</dbReference>
<dbReference type="Proteomes" id="UP000199136">
    <property type="component" value="Unassembled WGS sequence"/>
</dbReference>
<dbReference type="SUPFAM" id="SSF56300">
    <property type="entry name" value="Metallo-dependent phosphatases"/>
    <property type="match status" value="1"/>
</dbReference>
<sequence length="277" mass="30934">MKKFLWGFIFLCLIFIMLLVHGYNENRSLDVDELTIRLPDLPDNLDQLKIVHLSDIHFPKNRIDPDHLIKETQKADPDVIFLTGDLIDRTASIEDVPLAELIQSLSQIAPTYSVSGNHETSSRQLDQWNDIMTENGAVLLENDIHIATLSGEKVAIMGVKDGNQTSMIPLSEDIRELPVLLLAHHPEFFPSYTTDNPDIQPDVTFSGHAHGGQIRLPFIGGLFAPGQGFFPKYTSGVYSSSQNADQKLVVSRGIGNSLFPLRINNKPHFIVITLTNQ</sequence>
<keyword evidence="1" id="KW-0479">Metal-binding</keyword>
<dbReference type="RefSeq" id="WP_092479420.1">
    <property type="nucleotide sequence ID" value="NZ_FOXW01000001.1"/>
</dbReference>
<organism evidence="4 5">
    <name type="scientific">Desemzia incerta</name>
    <dbReference type="NCBI Taxonomy" id="82801"/>
    <lineage>
        <taxon>Bacteria</taxon>
        <taxon>Bacillati</taxon>
        <taxon>Bacillota</taxon>
        <taxon>Bacilli</taxon>
        <taxon>Lactobacillales</taxon>
        <taxon>Carnobacteriaceae</taxon>
        <taxon>Desemzia</taxon>
    </lineage>
</organism>
<name>A0A1I5V4D1_9LACT</name>
<dbReference type="InterPro" id="IPR029052">
    <property type="entry name" value="Metallo-depent_PP-like"/>
</dbReference>
<dbReference type="Pfam" id="PF00149">
    <property type="entry name" value="Metallophos"/>
    <property type="match status" value="1"/>
</dbReference>
<accession>A0A1I5V4D1</accession>